<dbReference type="Proteomes" id="UP000051166">
    <property type="component" value="Unassembled WGS sequence"/>
</dbReference>
<dbReference type="GeneID" id="98308740"/>
<dbReference type="AlphaFoldDB" id="A0A0R1V209"/>
<keyword evidence="2" id="KW-1185">Reference proteome</keyword>
<dbReference type="PATRIC" id="fig|1423801.4.peg.1477"/>
<dbReference type="EMBL" id="AZFQ01000052">
    <property type="protein sequence ID" value="KRL97459.1"/>
    <property type="molecule type" value="Genomic_DNA"/>
</dbReference>
<gene>
    <name evidence="1" type="ORF">FD50_GL001440</name>
</gene>
<sequence>MQEDLQKKITGDFAVIKKIVLNTFYYDCPYEQSRAQINQIEEHVSAILGEAFDQGWTAALEYLMEEVKKKESMPHDRT</sequence>
<name>A0A0R1V209_9LACO</name>
<accession>A0A0R1V209</accession>
<reference evidence="1 2" key="1">
    <citation type="journal article" date="2015" name="Genome Announc.">
        <title>Expanding the biotechnology potential of lactobacilli through comparative genomics of 213 strains and associated genera.</title>
        <authorList>
            <person name="Sun Z."/>
            <person name="Harris H.M."/>
            <person name="McCann A."/>
            <person name="Guo C."/>
            <person name="Argimon S."/>
            <person name="Zhang W."/>
            <person name="Yang X."/>
            <person name="Jeffery I.B."/>
            <person name="Cooney J.C."/>
            <person name="Kagawa T.F."/>
            <person name="Liu W."/>
            <person name="Song Y."/>
            <person name="Salvetti E."/>
            <person name="Wrobel A."/>
            <person name="Rasinkangas P."/>
            <person name="Parkhill J."/>
            <person name="Rea M.C."/>
            <person name="O'Sullivan O."/>
            <person name="Ritari J."/>
            <person name="Douillard F.P."/>
            <person name="Paul Ross R."/>
            <person name="Yang R."/>
            <person name="Briner A.E."/>
            <person name="Felis G.E."/>
            <person name="de Vos W.M."/>
            <person name="Barrangou R."/>
            <person name="Klaenhammer T.R."/>
            <person name="Caufield P.W."/>
            <person name="Cui Y."/>
            <person name="Zhang H."/>
            <person name="O'Toole P.W."/>
        </authorList>
    </citation>
    <scope>NUCLEOTIDE SEQUENCE [LARGE SCALE GENOMIC DNA]</scope>
    <source>
        <strain evidence="1 2">DSM 16230</strain>
    </source>
</reference>
<evidence type="ECO:0000313" key="1">
    <source>
        <dbReference type="EMBL" id="KRL97459.1"/>
    </source>
</evidence>
<dbReference type="STRING" id="1423801.FD50_GL001440"/>
<comment type="caution">
    <text evidence="1">The sequence shown here is derived from an EMBL/GenBank/DDBJ whole genome shotgun (WGS) entry which is preliminary data.</text>
</comment>
<dbReference type="RefSeq" id="WP_054756721.1">
    <property type="nucleotide sequence ID" value="NZ_AZFQ01000052.1"/>
</dbReference>
<organism evidence="1 2">
    <name type="scientific">Liquorilactobacillus satsumensis DSM 16230 = JCM 12392</name>
    <dbReference type="NCBI Taxonomy" id="1423801"/>
    <lineage>
        <taxon>Bacteria</taxon>
        <taxon>Bacillati</taxon>
        <taxon>Bacillota</taxon>
        <taxon>Bacilli</taxon>
        <taxon>Lactobacillales</taxon>
        <taxon>Lactobacillaceae</taxon>
        <taxon>Liquorilactobacillus</taxon>
    </lineage>
</organism>
<proteinExistence type="predicted"/>
<protein>
    <submittedName>
        <fullName evidence="1">Uncharacterized protein</fullName>
    </submittedName>
</protein>
<evidence type="ECO:0000313" key="2">
    <source>
        <dbReference type="Proteomes" id="UP000051166"/>
    </source>
</evidence>